<sequence length="378" mass="43423">MKPFFTFCFLFLFFLANLNAQLLDKFPDFLPDGKIKGVERTGVSGFIEYQYSGEASKKKGEANHFIVVFIDARGRITKSIEFNQFRNPEKCSVNAFDESDRLTQRSHFNAKGKLLWREVFYYDVTGKLTERVELADDGSIDGRTVYIYDKEGLLFKTRQFDYAGKLSFFQVFYYSENKLPERIILKQARGFTMSNTILRYQNSLLPAERVVSAGSKGPVLREEYIYYRNHLWDEKRVFQMGDLKTVHVRNYCKGNFRQRLNDEQLLMDEVSVDEPFDSGSYGFKARASFPNGKSALDSFLRSRVNLPDTVSQQGVVMVSFVVKPSGKVRKAKVQKGLTPLLNDMALKIVKKMPAWIPAKSGSGRPEKSTVYLPLVFVK</sequence>
<comment type="caution">
    <text evidence="7">The sequence shown here is derived from an EMBL/GenBank/DDBJ whole genome shotgun (WGS) entry which is preliminary data.</text>
</comment>
<dbReference type="GO" id="GO:0055085">
    <property type="term" value="P:transmembrane transport"/>
    <property type="evidence" value="ECO:0007669"/>
    <property type="project" value="InterPro"/>
</dbReference>
<dbReference type="NCBIfam" id="TIGR01352">
    <property type="entry name" value="tonB_Cterm"/>
    <property type="match status" value="1"/>
</dbReference>
<dbReference type="Proteomes" id="UP000252733">
    <property type="component" value="Unassembled WGS sequence"/>
</dbReference>
<feature type="signal peptide" evidence="5">
    <location>
        <begin position="1"/>
        <end position="20"/>
    </location>
</feature>
<keyword evidence="5" id="KW-0732">Signal</keyword>
<keyword evidence="3" id="KW-1133">Transmembrane helix</keyword>
<comment type="subcellular location">
    <subcellularLocation>
        <location evidence="1">Membrane</location>
        <topology evidence="1">Single-pass membrane protein</topology>
    </subcellularLocation>
</comment>
<name>A0A368UQ21_9BACT</name>
<organism evidence="7 8">
    <name type="scientific">Marinilabilia salmonicolor</name>
    <dbReference type="NCBI Taxonomy" id="989"/>
    <lineage>
        <taxon>Bacteria</taxon>
        <taxon>Pseudomonadati</taxon>
        <taxon>Bacteroidota</taxon>
        <taxon>Bacteroidia</taxon>
        <taxon>Marinilabiliales</taxon>
        <taxon>Marinilabiliaceae</taxon>
        <taxon>Marinilabilia</taxon>
    </lineage>
</organism>
<dbReference type="RefSeq" id="WP_114437550.1">
    <property type="nucleotide sequence ID" value="NZ_QPIZ01000020.1"/>
</dbReference>
<reference evidence="7 8" key="1">
    <citation type="submission" date="2018-07" db="EMBL/GenBank/DDBJ databases">
        <title>Freshwater and sediment microbial communities from various areas in North America, analyzing microbe dynamics in response to fracking.</title>
        <authorList>
            <person name="Lamendella R."/>
        </authorList>
    </citation>
    <scope>NUCLEOTIDE SEQUENCE [LARGE SCALE GENOMIC DNA]</scope>
    <source>
        <strain evidence="7 8">160A</strain>
    </source>
</reference>
<evidence type="ECO:0000256" key="1">
    <source>
        <dbReference type="ARBA" id="ARBA00004167"/>
    </source>
</evidence>
<dbReference type="Gene3D" id="3.30.1150.10">
    <property type="match status" value="1"/>
</dbReference>
<dbReference type="InterPro" id="IPR037682">
    <property type="entry name" value="TonB_C"/>
</dbReference>
<feature type="chain" id="PRO_5016620304" evidence="5">
    <location>
        <begin position="21"/>
        <end position="378"/>
    </location>
</feature>
<evidence type="ECO:0000313" key="8">
    <source>
        <dbReference type="Proteomes" id="UP000252733"/>
    </source>
</evidence>
<accession>A0A368UQ21</accession>
<gene>
    <name evidence="7" type="ORF">DFO77_12021</name>
</gene>
<feature type="domain" description="TonB C-terminal" evidence="6">
    <location>
        <begin position="312"/>
        <end position="376"/>
    </location>
</feature>
<dbReference type="Gene3D" id="3.90.930.1">
    <property type="match status" value="1"/>
</dbReference>
<evidence type="ECO:0000313" key="7">
    <source>
        <dbReference type="EMBL" id="RCW30803.1"/>
    </source>
</evidence>
<dbReference type="EMBL" id="QPIZ01000020">
    <property type="protein sequence ID" value="RCW30803.1"/>
    <property type="molecule type" value="Genomic_DNA"/>
</dbReference>
<dbReference type="InterPro" id="IPR006260">
    <property type="entry name" value="TonB/TolA_C"/>
</dbReference>
<dbReference type="GO" id="GO:0016020">
    <property type="term" value="C:membrane"/>
    <property type="evidence" value="ECO:0007669"/>
    <property type="project" value="UniProtKB-SubCell"/>
</dbReference>
<evidence type="ECO:0000256" key="3">
    <source>
        <dbReference type="ARBA" id="ARBA00022989"/>
    </source>
</evidence>
<evidence type="ECO:0000256" key="2">
    <source>
        <dbReference type="ARBA" id="ARBA00022692"/>
    </source>
</evidence>
<dbReference type="SUPFAM" id="SSF74653">
    <property type="entry name" value="TolA/TonB C-terminal domain"/>
    <property type="match status" value="1"/>
</dbReference>
<dbReference type="Pfam" id="PF03544">
    <property type="entry name" value="TonB_C"/>
    <property type="match status" value="1"/>
</dbReference>
<evidence type="ECO:0000256" key="5">
    <source>
        <dbReference type="SAM" id="SignalP"/>
    </source>
</evidence>
<evidence type="ECO:0000259" key="6">
    <source>
        <dbReference type="Pfam" id="PF03544"/>
    </source>
</evidence>
<protein>
    <submittedName>
        <fullName evidence="7">TonB family protein</fullName>
    </submittedName>
</protein>
<evidence type="ECO:0000256" key="4">
    <source>
        <dbReference type="ARBA" id="ARBA00023136"/>
    </source>
</evidence>
<keyword evidence="4" id="KW-0472">Membrane</keyword>
<keyword evidence="2" id="KW-0812">Transmembrane</keyword>
<proteinExistence type="predicted"/>
<keyword evidence="8" id="KW-1185">Reference proteome</keyword>
<dbReference type="AlphaFoldDB" id="A0A368UQ21"/>